<keyword evidence="2" id="KW-1185">Reference proteome</keyword>
<organism evidence="1 2">
    <name type="scientific">Mycena metata</name>
    <dbReference type="NCBI Taxonomy" id="1033252"/>
    <lineage>
        <taxon>Eukaryota</taxon>
        <taxon>Fungi</taxon>
        <taxon>Dikarya</taxon>
        <taxon>Basidiomycota</taxon>
        <taxon>Agaricomycotina</taxon>
        <taxon>Agaricomycetes</taxon>
        <taxon>Agaricomycetidae</taxon>
        <taxon>Agaricales</taxon>
        <taxon>Marasmiineae</taxon>
        <taxon>Mycenaceae</taxon>
        <taxon>Mycena</taxon>
    </lineage>
</organism>
<dbReference type="Proteomes" id="UP001215598">
    <property type="component" value="Unassembled WGS sequence"/>
</dbReference>
<name>A0AAD7MI53_9AGAR</name>
<gene>
    <name evidence="1" type="ORF">B0H16DRAFT_1387704</name>
</gene>
<dbReference type="EMBL" id="JARKIB010000263">
    <property type="protein sequence ID" value="KAJ7718646.1"/>
    <property type="molecule type" value="Genomic_DNA"/>
</dbReference>
<accession>A0AAD7MI53</accession>
<sequence length="359" mass="40244">MENQTPTNNASLPQTVMLHFGIRLANCARLTRPAVFCRGILTPSTDSSDKNSSKVSFASDRTQRILSTLNPSKLRPEDYLDLSGPLTPKVTFPYLTSGAVLVYRFARPPRPFPSNSRGFLYYFRDPLAAPLEGSIRFRLTPDDTPLSFNHGHDLRVPSGMPWQLILPQISTHMSQRGFCDQLLHEKLVTQEQLSECTQLVGDRRRWVPSLTLFRLCQEFPIHFEAGPAITLTIVSGTLHQLHLPWVFGRLRAWSGSGIARFEPSISPANPGKRIVHIRIVKITEPVVCVDEKRSQLVYRPVEGQLVMLNREGAAEPWAYDIERETTRGAALRALWDVSPSPFPGKLQSGHTSLSIDSVV</sequence>
<dbReference type="AlphaFoldDB" id="A0AAD7MI53"/>
<evidence type="ECO:0000313" key="2">
    <source>
        <dbReference type="Proteomes" id="UP001215598"/>
    </source>
</evidence>
<protein>
    <submittedName>
        <fullName evidence="1">Uncharacterized protein</fullName>
    </submittedName>
</protein>
<proteinExistence type="predicted"/>
<reference evidence="1" key="1">
    <citation type="submission" date="2023-03" db="EMBL/GenBank/DDBJ databases">
        <title>Massive genome expansion in bonnet fungi (Mycena s.s.) driven by repeated elements and novel gene families across ecological guilds.</title>
        <authorList>
            <consortium name="Lawrence Berkeley National Laboratory"/>
            <person name="Harder C.B."/>
            <person name="Miyauchi S."/>
            <person name="Viragh M."/>
            <person name="Kuo A."/>
            <person name="Thoen E."/>
            <person name="Andreopoulos B."/>
            <person name="Lu D."/>
            <person name="Skrede I."/>
            <person name="Drula E."/>
            <person name="Henrissat B."/>
            <person name="Morin E."/>
            <person name="Kohler A."/>
            <person name="Barry K."/>
            <person name="LaButti K."/>
            <person name="Morin E."/>
            <person name="Salamov A."/>
            <person name="Lipzen A."/>
            <person name="Mereny Z."/>
            <person name="Hegedus B."/>
            <person name="Baldrian P."/>
            <person name="Stursova M."/>
            <person name="Weitz H."/>
            <person name="Taylor A."/>
            <person name="Grigoriev I.V."/>
            <person name="Nagy L.G."/>
            <person name="Martin F."/>
            <person name="Kauserud H."/>
        </authorList>
    </citation>
    <scope>NUCLEOTIDE SEQUENCE</scope>
    <source>
        <strain evidence="1">CBHHK182m</strain>
    </source>
</reference>
<comment type="caution">
    <text evidence="1">The sequence shown here is derived from an EMBL/GenBank/DDBJ whole genome shotgun (WGS) entry which is preliminary data.</text>
</comment>
<evidence type="ECO:0000313" key="1">
    <source>
        <dbReference type="EMBL" id="KAJ7718646.1"/>
    </source>
</evidence>